<gene>
    <name evidence="2" type="ORF">CTHT_0071020</name>
</gene>
<dbReference type="OrthoDB" id="2935572at2759"/>
<dbReference type="RefSeq" id="XP_006697374.1">
    <property type="nucleotide sequence ID" value="XM_006697311.1"/>
</dbReference>
<dbReference type="KEGG" id="cthr:CTHT_0071020"/>
<dbReference type="HOGENOM" id="CLU_043434_0_0_1"/>
<organism evidence="3">
    <name type="scientific">Chaetomium thermophilum (strain DSM 1495 / CBS 144.50 / IMI 039719)</name>
    <name type="common">Thermochaetoides thermophila</name>
    <dbReference type="NCBI Taxonomy" id="759272"/>
    <lineage>
        <taxon>Eukaryota</taxon>
        <taxon>Fungi</taxon>
        <taxon>Dikarya</taxon>
        <taxon>Ascomycota</taxon>
        <taxon>Pezizomycotina</taxon>
        <taxon>Sordariomycetes</taxon>
        <taxon>Sordariomycetidae</taxon>
        <taxon>Sordariales</taxon>
        <taxon>Chaetomiaceae</taxon>
        <taxon>Thermochaetoides</taxon>
    </lineage>
</organism>
<dbReference type="AlphaFoldDB" id="G0SFJ1"/>
<dbReference type="STRING" id="759272.G0SFJ1"/>
<name>G0SFJ1_CHATD</name>
<dbReference type="EMBL" id="GL988047">
    <property type="protein sequence ID" value="EGS17756.1"/>
    <property type="molecule type" value="Genomic_DNA"/>
</dbReference>
<proteinExistence type="predicted"/>
<dbReference type="OMA" id="NIREYAM"/>
<reference evidence="2 3" key="1">
    <citation type="journal article" date="2011" name="Cell">
        <title>Insight into structure and assembly of the nuclear pore complex by utilizing the genome of a eukaryotic thermophile.</title>
        <authorList>
            <person name="Amlacher S."/>
            <person name="Sarges P."/>
            <person name="Flemming D."/>
            <person name="van Noort V."/>
            <person name="Kunze R."/>
            <person name="Devos D.P."/>
            <person name="Arumugam M."/>
            <person name="Bork P."/>
            <person name="Hurt E."/>
        </authorList>
    </citation>
    <scope>NUCLEOTIDE SEQUENCE [LARGE SCALE GENOMIC DNA]</scope>
    <source>
        <strain evidence="3">DSM 1495 / CBS 144.50 / IMI 039719</strain>
    </source>
</reference>
<evidence type="ECO:0000256" key="1">
    <source>
        <dbReference type="SAM" id="MobiDB-lite"/>
    </source>
</evidence>
<sequence>MVPAGHDYLNLLLKRTRHNIESVAYANGNDTKSGILSSSSVVISRVEYDTLMSLARQYGEETIDFLSQDDEAIQAGHPSSAPAYSPADTGGGAPLSPSQPSNSGDYYPFHNGYQTTRSIWAAIAEDDSDAGDGEGVESPPPGANGANGNANGNQRQHAQYYPRNCQRSIVLQNLAEGTTYADITAAVRGGMLLDVFLRSEQRAATVSFLREEDARGFWKSVRRWDLYVRNKRVDIRWADRQFILPRHVADKITRGATRNLVLYNFDPAKHTEAQICEDLEHIHNLAVIKVEFLDGNCYISLNSVHNAIYAWQCMMSRLRYKHHKIVFAPDECAQPFPAPEWFKPRQNIREYAMGQKKAQQVSALNRFHVLKIDDDNDDEAGSEKEG</sequence>
<protein>
    <recommendedName>
        <fullName evidence="4">RRM domain-containing protein</fullName>
    </recommendedName>
</protein>
<dbReference type="Proteomes" id="UP000008066">
    <property type="component" value="Unassembled WGS sequence"/>
</dbReference>
<evidence type="ECO:0000313" key="3">
    <source>
        <dbReference type="Proteomes" id="UP000008066"/>
    </source>
</evidence>
<dbReference type="CDD" id="cd12261">
    <property type="entry name" value="RRM1_3_MRN1"/>
    <property type="match status" value="1"/>
</dbReference>
<evidence type="ECO:0008006" key="4">
    <source>
        <dbReference type="Google" id="ProtNLM"/>
    </source>
</evidence>
<dbReference type="GeneID" id="18261140"/>
<feature type="region of interest" description="Disordered" evidence="1">
    <location>
        <begin position="75"/>
        <end position="108"/>
    </location>
</feature>
<feature type="region of interest" description="Disordered" evidence="1">
    <location>
        <begin position="127"/>
        <end position="155"/>
    </location>
</feature>
<dbReference type="eggNOG" id="KOG0118">
    <property type="taxonomic scope" value="Eukaryota"/>
</dbReference>
<keyword evidence="3" id="KW-1185">Reference proteome</keyword>
<evidence type="ECO:0000313" key="2">
    <source>
        <dbReference type="EMBL" id="EGS17756.1"/>
    </source>
</evidence>
<accession>G0SFJ1</accession>
<feature type="compositionally biased region" description="Low complexity" evidence="1">
    <location>
        <begin position="143"/>
        <end position="153"/>
    </location>
</feature>